<dbReference type="EMBL" id="BMJQ01000011">
    <property type="protein sequence ID" value="GGF31230.1"/>
    <property type="molecule type" value="Genomic_DNA"/>
</dbReference>
<keyword evidence="4" id="KW-1185">Reference proteome</keyword>
<organism evidence="3 4">
    <name type="scientific">Aliidongia dinghuensis</name>
    <dbReference type="NCBI Taxonomy" id="1867774"/>
    <lineage>
        <taxon>Bacteria</taxon>
        <taxon>Pseudomonadati</taxon>
        <taxon>Pseudomonadota</taxon>
        <taxon>Alphaproteobacteria</taxon>
        <taxon>Rhodospirillales</taxon>
        <taxon>Dongiaceae</taxon>
        <taxon>Aliidongia</taxon>
    </lineage>
</organism>
<dbReference type="RefSeq" id="WP_189049360.1">
    <property type="nucleotide sequence ID" value="NZ_BMJQ01000011.1"/>
</dbReference>
<evidence type="ECO:0000256" key="1">
    <source>
        <dbReference type="SAM" id="MobiDB-lite"/>
    </source>
</evidence>
<keyword evidence="2" id="KW-0472">Membrane</keyword>
<feature type="region of interest" description="Disordered" evidence="1">
    <location>
        <begin position="1"/>
        <end position="21"/>
    </location>
</feature>
<keyword evidence="2" id="KW-0812">Transmembrane</keyword>
<feature type="transmembrane region" description="Helical" evidence="2">
    <location>
        <begin position="179"/>
        <end position="202"/>
    </location>
</feature>
<name>A0A8J3E6N6_9PROT</name>
<dbReference type="AlphaFoldDB" id="A0A8J3E6N6"/>
<evidence type="ECO:0000256" key="2">
    <source>
        <dbReference type="SAM" id="Phobius"/>
    </source>
</evidence>
<feature type="transmembrane region" description="Helical" evidence="2">
    <location>
        <begin position="33"/>
        <end position="55"/>
    </location>
</feature>
<dbReference type="Pfam" id="PF14235">
    <property type="entry name" value="DUF4337"/>
    <property type="match status" value="1"/>
</dbReference>
<evidence type="ECO:0000313" key="4">
    <source>
        <dbReference type="Proteomes" id="UP000646365"/>
    </source>
</evidence>
<accession>A0A8J3E6N6</accession>
<evidence type="ECO:0008006" key="5">
    <source>
        <dbReference type="Google" id="ProtNLM"/>
    </source>
</evidence>
<proteinExistence type="predicted"/>
<comment type="caution">
    <text evidence="3">The sequence shown here is derived from an EMBL/GenBank/DDBJ whole genome shotgun (WGS) entry which is preliminary data.</text>
</comment>
<keyword evidence="2" id="KW-1133">Transmembrane helix</keyword>
<reference evidence="3" key="1">
    <citation type="journal article" date="2014" name="Int. J. Syst. Evol. Microbiol.">
        <title>Complete genome sequence of Corynebacterium casei LMG S-19264T (=DSM 44701T), isolated from a smear-ripened cheese.</title>
        <authorList>
            <consortium name="US DOE Joint Genome Institute (JGI-PGF)"/>
            <person name="Walter F."/>
            <person name="Albersmeier A."/>
            <person name="Kalinowski J."/>
            <person name="Ruckert C."/>
        </authorList>
    </citation>
    <scope>NUCLEOTIDE SEQUENCE</scope>
    <source>
        <strain evidence="3">CGMCC 1.15725</strain>
    </source>
</reference>
<dbReference type="InterPro" id="IPR025570">
    <property type="entry name" value="DUF4337"/>
</dbReference>
<protein>
    <recommendedName>
        <fullName evidence="5">DUF4337 domain-containing protein</fullName>
    </recommendedName>
</protein>
<evidence type="ECO:0000313" key="3">
    <source>
        <dbReference type="EMBL" id="GGF31230.1"/>
    </source>
</evidence>
<reference evidence="3" key="2">
    <citation type="submission" date="2020-09" db="EMBL/GenBank/DDBJ databases">
        <authorList>
            <person name="Sun Q."/>
            <person name="Zhou Y."/>
        </authorList>
    </citation>
    <scope>NUCLEOTIDE SEQUENCE</scope>
    <source>
        <strain evidence="3">CGMCC 1.15725</strain>
    </source>
</reference>
<gene>
    <name evidence="3" type="ORF">GCM10011611_41710</name>
</gene>
<sequence length="207" mass="22265">MEATEVSDHIAEAGSHHGHADHAVNDTTFRKRVGLFISVLAVLLAITGTGSTNAMKATINANIERSDAWNFYQARNIRETATKLAEDQLELTLAGRPDLPDAARTAIGARIDAYRQAIQHYESDPTSGGKTELKAEAEAAEARRDLAQARGESFEIAEALLQIAIVLASTCILTASRQLLLVSVLFAAGGLFLSANGFLQFFDWPLG</sequence>
<dbReference type="Proteomes" id="UP000646365">
    <property type="component" value="Unassembled WGS sequence"/>
</dbReference>